<reference evidence="2" key="1">
    <citation type="submission" date="2020-11" db="EMBL/GenBank/DDBJ databases">
        <authorList>
            <consortium name="DOE Joint Genome Institute"/>
            <person name="Ahrendt S."/>
            <person name="Riley R."/>
            <person name="Andreopoulos W."/>
            <person name="Labutti K."/>
            <person name="Pangilinan J."/>
            <person name="Ruiz-Duenas F.J."/>
            <person name="Barrasa J.M."/>
            <person name="Sanchez-Garcia M."/>
            <person name="Camarero S."/>
            <person name="Miyauchi S."/>
            <person name="Serrano A."/>
            <person name="Linde D."/>
            <person name="Babiker R."/>
            <person name="Drula E."/>
            <person name="Ayuso-Fernandez I."/>
            <person name="Pacheco R."/>
            <person name="Padilla G."/>
            <person name="Ferreira P."/>
            <person name="Barriuso J."/>
            <person name="Kellner H."/>
            <person name="Castanera R."/>
            <person name="Alfaro M."/>
            <person name="Ramirez L."/>
            <person name="Pisabarro A.G."/>
            <person name="Kuo A."/>
            <person name="Tritt A."/>
            <person name="Lipzen A."/>
            <person name="He G."/>
            <person name="Yan M."/>
            <person name="Ng V."/>
            <person name="Cullen D."/>
            <person name="Martin F."/>
            <person name="Rosso M.-N."/>
            <person name="Henrissat B."/>
            <person name="Hibbett D."/>
            <person name="Martinez A.T."/>
            <person name="Grigoriev I.V."/>
        </authorList>
    </citation>
    <scope>NUCLEOTIDE SEQUENCE</scope>
    <source>
        <strain evidence="2">AH 40177</strain>
    </source>
</reference>
<evidence type="ECO:0000313" key="2">
    <source>
        <dbReference type="EMBL" id="KAF9068304.1"/>
    </source>
</evidence>
<evidence type="ECO:0000313" key="3">
    <source>
        <dbReference type="Proteomes" id="UP000772434"/>
    </source>
</evidence>
<keyword evidence="1" id="KW-1133">Transmembrane helix</keyword>
<dbReference type="AlphaFoldDB" id="A0A9P5PS20"/>
<keyword evidence="1" id="KW-0812">Transmembrane</keyword>
<gene>
    <name evidence="2" type="ORF">BDP27DRAFT_828794</name>
</gene>
<evidence type="ECO:0000256" key="1">
    <source>
        <dbReference type="SAM" id="Phobius"/>
    </source>
</evidence>
<name>A0A9P5PS20_9AGAR</name>
<keyword evidence="3" id="KW-1185">Reference proteome</keyword>
<sequence length="83" mass="9077">MDALKVSPACILTGIWINILFYSLEVLVGSFYFFTVPGKKAKIVMGVALIVDAAGTFATAKLAWLIILNRRLFPLSMPTTTII</sequence>
<dbReference type="Proteomes" id="UP000772434">
    <property type="component" value="Unassembled WGS sequence"/>
</dbReference>
<proteinExistence type="predicted"/>
<feature type="transmembrane region" description="Helical" evidence="1">
    <location>
        <begin position="46"/>
        <end position="67"/>
    </location>
</feature>
<protein>
    <submittedName>
        <fullName evidence="2">Uncharacterized protein</fullName>
    </submittedName>
</protein>
<comment type="caution">
    <text evidence="2">The sequence shown here is derived from an EMBL/GenBank/DDBJ whole genome shotgun (WGS) entry which is preliminary data.</text>
</comment>
<organism evidence="2 3">
    <name type="scientific">Rhodocollybia butyracea</name>
    <dbReference type="NCBI Taxonomy" id="206335"/>
    <lineage>
        <taxon>Eukaryota</taxon>
        <taxon>Fungi</taxon>
        <taxon>Dikarya</taxon>
        <taxon>Basidiomycota</taxon>
        <taxon>Agaricomycotina</taxon>
        <taxon>Agaricomycetes</taxon>
        <taxon>Agaricomycetidae</taxon>
        <taxon>Agaricales</taxon>
        <taxon>Marasmiineae</taxon>
        <taxon>Omphalotaceae</taxon>
        <taxon>Rhodocollybia</taxon>
    </lineage>
</organism>
<keyword evidence="1" id="KW-0472">Membrane</keyword>
<dbReference type="EMBL" id="JADNRY010000062">
    <property type="protein sequence ID" value="KAF9068304.1"/>
    <property type="molecule type" value="Genomic_DNA"/>
</dbReference>
<accession>A0A9P5PS20</accession>
<feature type="transmembrane region" description="Helical" evidence="1">
    <location>
        <begin position="6"/>
        <end position="34"/>
    </location>
</feature>